<protein>
    <submittedName>
        <fullName evidence="1">Uncharacterized protein</fullName>
    </submittedName>
</protein>
<dbReference type="EMBL" id="JAINUF010000002">
    <property type="protein sequence ID" value="KAJ8375060.1"/>
    <property type="molecule type" value="Genomic_DNA"/>
</dbReference>
<organism evidence="1 2">
    <name type="scientific">Synaphobranchus kaupii</name>
    <name type="common">Kaup's arrowtooth eel</name>
    <dbReference type="NCBI Taxonomy" id="118154"/>
    <lineage>
        <taxon>Eukaryota</taxon>
        <taxon>Metazoa</taxon>
        <taxon>Chordata</taxon>
        <taxon>Craniata</taxon>
        <taxon>Vertebrata</taxon>
        <taxon>Euteleostomi</taxon>
        <taxon>Actinopterygii</taxon>
        <taxon>Neopterygii</taxon>
        <taxon>Teleostei</taxon>
        <taxon>Anguilliformes</taxon>
        <taxon>Synaphobranchidae</taxon>
        <taxon>Synaphobranchus</taxon>
    </lineage>
</organism>
<keyword evidence="2" id="KW-1185">Reference proteome</keyword>
<dbReference type="AlphaFoldDB" id="A0A9Q1JAA5"/>
<dbReference type="Proteomes" id="UP001152622">
    <property type="component" value="Chromosome 2"/>
</dbReference>
<evidence type="ECO:0000313" key="2">
    <source>
        <dbReference type="Proteomes" id="UP001152622"/>
    </source>
</evidence>
<sequence length="74" mass="7903">MKRGVSKSDGGTVCLAILLTEVITWFKVKVADKRGRDKATERNICFLVTIGKAAVHSDESSQSSSCVVSSGTEL</sequence>
<proteinExistence type="predicted"/>
<comment type="caution">
    <text evidence="1">The sequence shown here is derived from an EMBL/GenBank/DDBJ whole genome shotgun (WGS) entry which is preliminary data.</text>
</comment>
<reference evidence="1" key="1">
    <citation type="journal article" date="2023" name="Science">
        <title>Genome structures resolve the early diversification of teleost fishes.</title>
        <authorList>
            <person name="Parey E."/>
            <person name="Louis A."/>
            <person name="Montfort J."/>
            <person name="Bouchez O."/>
            <person name="Roques C."/>
            <person name="Iampietro C."/>
            <person name="Lluch J."/>
            <person name="Castinel A."/>
            <person name="Donnadieu C."/>
            <person name="Desvignes T."/>
            <person name="Floi Bucao C."/>
            <person name="Jouanno E."/>
            <person name="Wen M."/>
            <person name="Mejri S."/>
            <person name="Dirks R."/>
            <person name="Jansen H."/>
            <person name="Henkel C."/>
            <person name="Chen W.J."/>
            <person name="Zahm M."/>
            <person name="Cabau C."/>
            <person name="Klopp C."/>
            <person name="Thompson A.W."/>
            <person name="Robinson-Rechavi M."/>
            <person name="Braasch I."/>
            <person name="Lecointre G."/>
            <person name="Bobe J."/>
            <person name="Postlethwait J.H."/>
            <person name="Berthelot C."/>
            <person name="Roest Crollius H."/>
            <person name="Guiguen Y."/>
        </authorList>
    </citation>
    <scope>NUCLEOTIDE SEQUENCE</scope>
    <source>
        <strain evidence="1">WJC10195</strain>
    </source>
</reference>
<gene>
    <name evidence="1" type="ORF">SKAU_G00056400</name>
</gene>
<accession>A0A9Q1JAA5</accession>
<name>A0A9Q1JAA5_SYNKA</name>
<evidence type="ECO:0000313" key="1">
    <source>
        <dbReference type="EMBL" id="KAJ8375060.1"/>
    </source>
</evidence>